<name>A0ABQ5ZT01_9HYPH</name>
<comment type="caution">
    <text evidence="2">The sequence shown here is derived from an EMBL/GenBank/DDBJ whole genome shotgun (WGS) entry which is preliminary data.</text>
</comment>
<organism evidence="2 3">
    <name type="scientific">Shinella yambaruensis</name>
    <dbReference type="NCBI Taxonomy" id="415996"/>
    <lineage>
        <taxon>Bacteria</taxon>
        <taxon>Pseudomonadati</taxon>
        <taxon>Pseudomonadota</taxon>
        <taxon>Alphaproteobacteria</taxon>
        <taxon>Hyphomicrobiales</taxon>
        <taxon>Rhizobiaceae</taxon>
        <taxon>Shinella</taxon>
    </lineage>
</organism>
<dbReference type="InterPro" id="IPR036390">
    <property type="entry name" value="WH_DNA-bd_sf"/>
</dbReference>
<dbReference type="PROSITE" id="PS51197">
    <property type="entry name" value="HTH_RRF2_2"/>
    <property type="match status" value="1"/>
</dbReference>
<keyword evidence="3" id="KW-1185">Reference proteome</keyword>
<dbReference type="Proteomes" id="UP001156702">
    <property type="component" value="Unassembled WGS sequence"/>
</dbReference>
<protein>
    <submittedName>
        <fullName evidence="2">Transcriptional regulator</fullName>
    </submittedName>
</protein>
<dbReference type="SUPFAM" id="SSF46785">
    <property type="entry name" value="Winged helix' DNA-binding domain"/>
    <property type="match status" value="1"/>
</dbReference>
<accession>A0ABQ5ZT01</accession>
<gene>
    <name evidence="2" type="primary">aau3_2</name>
    <name evidence="2" type="ORF">GCM10007923_53780</name>
</gene>
<dbReference type="InterPro" id="IPR000944">
    <property type="entry name" value="Tscrpt_reg_Rrf2"/>
</dbReference>
<reference evidence="3" key="1">
    <citation type="journal article" date="2019" name="Int. J. Syst. Evol. Microbiol.">
        <title>The Global Catalogue of Microorganisms (GCM) 10K type strain sequencing project: providing services to taxonomists for standard genome sequencing and annotation.</title>
        <authorList>
            <consortium name="The Broad Institute Genomics Platform"/>
            <consortium name="The Broad Institute Genome Sequencing Center for Infectious Disease"/>
            <person name="Wu L."/>
            <person name="Ma J."/>
        </authorList>
    </citation>
    <scope>NUCLEOTIDE SEQUENCE [LARGE SCALE GENOMIC DNA]</scope>
    <source>
        <strain evidence="3">NBRC 102122</strain>
    </source>
</reference>
<evidence type="ECO:0000313" key="3">
    <source>
        <dbReference type="Proteomes" id="UP001156702"/>
    </source>
</evidence>
<dbReference type="PANTHER" id="PTHR33221">
    <property type="entry name" value="WINGED HELIX-TURN-HELIX TRANSCRIPTIONAL REGULATOR, RRF2 FAMILY"/>
    <property type="match status" value="1"/>
</dbReference>
<evidence type="ECO:0000313" key="2">
    <source>
        <dbReference type="EMBL" id="GLR54161.1"/>
    </source>
</evidence>
<dbReference type="Gene3D" id="1.10.10.10">
    <property type="entry name" value="Winged helix-like DNA-binding domain superfamily/Winged helix DNA-binding domain"/>
    <property type="match status" value="1"/>
</dbReference>
<dbReference type="RefSeq" id="WP_245081954.1">
    <property type="nucleotide sequence ID" value="NZ_BSOP01000047.1"/>
</dbReference>
<dbReference type="EMBL" id="BSOP01000047">
    <property type="protein sequence ID" value="GLR54161.1"/>
    <property type="molecule type" value="Genomic_DNA"/>
</dbReference>
<dbReference type="InterPro" id="IPR036388">
    <property type="entry name" value="WH-like_DNA-bd_sf"/>
</dbReference>
<evidence type="ECO:0000256" key="1">
    <source>
        <dbReference type="ARBA" id="ARBA00023125"/>
    </source>
</evidence>
<dbReference type="Pfam" id="PF02082">
    <property type="entry name" value="Rrf2"/>
    <property type="match status" value="1"/>
</dbReference>
<sequence length="147" mass="16195">MRLTRQTEIAISILVSCARRRRQIDTNLAAAEAGTSKDRAAHVVLQLSKAGWIATRRGRFGGLKLLQPPDHILLGDVVRLTQPRAFALETSNQEAFLGPLLRDLTNSMLDLLDCHSIADLVEAHRDVQCPDMMPPALRLAQGHDGRA</sequence>
<keyword evidence="1" id="KW-0238">DNA-binding</keyword>
<proteinExistence type="predicted"/>
<dbReference type="PANTHER" id="PTHR33221:SF4">
    <property type="entry name" value="HTH-TYPE TRANSCRIPTIONAL REPRESSOR NSRR"/>
    <property type="match status" value="1"/>
</dbReference>